<feature type="region of interest" description="Disordered" evidence="1">
    <location>
        <begin position="138"/>
        <end position="192"/>
    </location>
</feature>
<protein>
    <submittedName>
        <fullName evidence="2">Uncharacterized protein</fullName>
    </submittedName>
</protein>
<proteinExistence type="predicted"/>
<name>A0AAD4VG10_PRUDU</name>
<dbReference type="EMBL" id="JAJFAZ020000006">
    <property type="protein sequence ID" value="KAI5323207.1"/>
    <property type="molecule type" value="Genomic_DNA"/>
</dbReference>
<gene>
    <name evidence="2" type="ORF">L3X38_032279</name>
</gene>
<sequence>MSCSSLMLKSLRLTIFHASMPVPSLVRLPRSGVANSPRLLRCLHRLKDEDRSMQPVYLLGKRVIPNDVLEAKSRIGPTSLTPLDTRRIALRQAKGLFAQVKGSLKLEKKNDFFTDLLLMEQKHLEACHKSVQKEKNQRLPKFFTEDEQDSVADTDPAVEQATDKTGAEGNAVDETATKENATEENDAHETGA</sequence>
<dbReference type="Proteomes" id="UP001054821">
    <property type="component" value="Chromosome 6"/>
</dbReference>
<organism evidence="2 3">
    <name type="scientific">Prunus dulcis</name>
    <name type="common">Almond</name>
    <name type="synonym">Amygdalus dulcis</name>
    <dbReference type="NCBI Taxonomy" id="3755"/>
    <lineage>
        <taxon>Eukaryota</taxon>
        <taxon>Viridiplantae</taxon>
        <taxon>Streptophyta</taxon>
        <taxon>Embryophyta</taxon>
        <taxon>Tracheophyta</taxon>
        <taxon>Spermatophyta</taxon>
        <taxon>Magnoliopsida</taxon>
        <taxon>eudicotyledons</taxon>
        <taxon>Gunneridae</taxon>
        <taxon>Pentapetalae</taxon>
        <taxon>rosids</taxon>
        <taxon>fabids</taxon>
        <taxon>Rosales</taxon>
        <taxon>Rosaceae</taxon>
        <taxon>Amygdaloideae</taxon>
        <taxon>Amygdaleae</taxon>
        <taxon>Prunus</taxon>
    </lineage>
</organism>
<comment type="caution">
    <text evidence="2">The sequence shown here is derived from an EMBL/GenBank/DDBJ whole genome shotgun (WGS) entry which is preliminary data.</text>
</comment>
<accession>A0AAD4VG10</accession>
<feature type="compositionally biased region" description="Basic and acidic residues" evidence="1">
    <location>
        <begin position="175"/>
        <end position="192"/>
    </location>
</feature>
<dbReference type="AlphaFoldDB" id="A0AAD4VG10"/>
<evidence type="ECO:0000256" key="1">
    <source>
        <dbReference type="SAM" id="MobiDB-lite"/>
    </source>
</evidence>
<keyword evidence="3" id="KW-1185">Reference proteome</keyword>
<evidence type="ECO:0000313" key="2">
    <source>
        <dbReference type="EMBL" id="KAI5323207.1"/>
    </source>
</evidence>
<reference evidence="2 3" key="1">
    <citation type="journal article" date="2022" name="G3 (Bethesda)">
        <title>Whole-genome sequence and methylome profiling of the almond [Prunus dulcis (Mill.) D.A. Webb] cultivar 'Nonpareil'.</title>
        <authorList>
            <person name="D'Amico-Willman K.M."/>
            <person name="Ouma W.Z."/>
            <person name="Meulia T."/>
            <person name="Sideli G.M."/>
            <person name="Gradziel T.M."/>
            <person name="Fresnedo-Ramirez J."/>
        </authorList>
    </citation>
    <scope>NUCLEOTIDE SEQUENCE [LARGE SCALE GENOMIC DNA]</scope>
    <source>
        <strain evidence="2">Clone GOH B32 T37-40</strain>
    </source>
</reference>
<evidence type="ECO:0000313" key="3">
    <source>
        <dbReference type="Proteomes" id="UP001054821"/>
    </source>
</evidence>